<gene>
    <name evidence="1" type="ORF">B0H16DRAFT_548200</name>
</gene>
<accession>A0AAD7JDC6</accession>
<proteinExistence type="predicted"/>
<sequence>MHVLESLCYPSRGWHRNPPGLHHRNSSPARALLLWQSGIVCGASTDAFTACSSNYARRALLGGSSFSAHLLRILPSSSGYLPPRCLPDMSADGTAVYYLIRAAHARLSRCVGRCNRFAFSRCPRMHPPCLLSHNVPLPTLQCSCKQFQHQLDDSDSAKLQPDSPERCAAQ</sequence>
<reference evidence="1" key="1">
    <citation type="submission" date="2023-03" db="EMBL/GenBank/DDBJ databases">
        <title>Massive genome expansion in bonnet fungi (Mycena s.s.) driven by repeated elements and novel gene families across ecological guilds.</title>
        <authorList>
            <consortium name="Lawrence Berkeley National Laboratory"/>
            <person name="Harder C.B."/>
            <person name="Miyauchi S."/>
            <person name="Viragh M."/>
            <person name="Kuo A."/>
            <person name="Thoen E."/>
            <person name="Andreopoulos B."/>
            <person name="Lu D."/>
            <person name="Skrede I."/>
            <person name="Drula E."/>
            <person name="Henrissat B."/>
            <person name="Morin E."/>
            <person name="Kohler A."/>
            <person name="Barry K."/>
            <person name="LaButti K."/>
            <person name="Morin E."/>
            <person name="Salamov A."/>
            <person name="Lipzen A."/>
            <person name="Mereny Z."/>
            <person name="Hegedus B."/>
            <person name="Baldrian P."/>
            <person name="Stursova M."/>
            <person name="Weitz H."/>
            <person name="Taylor A."/>
            <person name="Grigoriev I.V."/>
            <person name="Nagy L.G."/>
            <person name="Martin F."/>
            <person name="Kauserud H."/>
        </authorList>
    </citation>
    <scope>NUCLEOTIDE SEQUENCE</scope>
    <source>
        <strain evidence="1">CBHHK182m</strain>
    </source>
</reference>
<organism evidence="1 2">
    <name type="scientific">Mycena metata</name>
    <dbReference type="NCBI Taxonomy" id="1033252"/>
    <lineage>
        <taxon>Eukaryota</taxon>
        <taxon>Fungi</taxon>
        <taxon>Dikarya</taxon>
        <taxon>Basidiomycota</taxon>
        <taxon>Agaricomycotina</taxon>
        <taxon>Agaricomycetes</taxon>
        <taxon>Agaricomycetidae</taxon>
        <taxon>Agaricales</taxon>
        <taxon>Marasmiineae</taxon>
        <taxon>Mycenaceae</taxon>
        <taxon>Mycena</taxon>
    </lineage>
</organism>
<protein>
    <submittedName>
        <fullName evidence="1">Uncharacterized protein</fullName>
    </submittedName>
</protein>
<evidence type="ECO:0000313" key="1">
    <source>
        <dbReference type="EMBL" id="KAJ7761380.1"/>
    </source>
</evidence>
<name>A0AAD7JDC6_9AGAR</name>
<dbReference type="Proteomes" id="UP001215598">
    <property type="component" value="Unassembled WGS sequence"/>
</dbReference>
<dbReference type="AlphaFoldDB" id="A0AAD7JDC6"/>
<comment type="caution">
    <text evidence="1">The sequence shown here is derived from an EMBL/GenBank/DDBJ whole genome shotgun (WGS) entry which is preliminary data.</text>
</comment>
<dbReference type="EMBL" id="JARKIB010000035">
    <property type="protein sequence ID" value="KAJ7761380.1"/>
    <property type="molecule type" value="Genomic_DNA"/>
</dbReference>
<keyword evidence="2" id="KW-1185">Reference proteome</keyword>
<evidence type="ECO:0000313" key="2">
    <source>
        <dbReference type="Proteomes" id="UP001215598"/>
    </source>
</evidence>